<feature type="compositionally biased region" description="Basic and acidic residues" evidence="1">
    <location>
        <begin position="15"/>
        <end position="26"/>
    </location>
</feature>
<evidence type="ECO:0000313" key="2">
    <source>
        <dbReference type="EMBL" id="KAK9083007.1"/>
    </source>
</evidence>
<protein>
    <submittedName>
        <fullName evidence="2">Uncharacterized protein</fullName>
    </submittedName>
</protein>
<proteinExistence type="predicted"/>
<name>A0AAP0HFM6_9MAGN</name>
<evidence type="ECO:0000313" key="3">
    <source>
        <dbReference type="Proteomes" id="UP001419268"/>
    </source>
</evidence>
<feature type="region of interest" description="Disordered" evidence="1">
    <location>
        <begin position="1"/>
        <end position="30"/>
    </location>
</feature>
<keyword evidence="3" id="KW-1185">Reference proteome</keyword>
<gene>
    <name evidence="2" type="ORF">Scep_029478</name>
</gene>
<accession>A0AAP0HFM6</accession>
<dbReference type="AlphaFoldDB" id="A0AAP0HFM6"/>
<dbReference type="Proteomes" id="UP001419268">
    <property type="component" value="Unassembled WGS sequence"/>
</dbReference>
<reference evidence="2 3" key="1">
    <citation type="submission" date="2024-01" db="EMBL/GenBank/DDBJ databases">
        <title>Genome assemblies of Stephania.</title>
        <authorList>
            <person name="Yang L."/>
        </authorList>
    </citation>
    <scope>NUCLEOTIDE SEQUENCE [LARGE SCALE GENOMIC DNA]</scope>
    <source>
        <strain evidence="2">JXDWG</strain>
        <tissue evidence="2">Leaf</tissue>
    </source>
</reference>
<dbReference type="EMBL" id="JBBNAG010000013">
    <property type="protein sequence ID" value="KAK9083007.1"/>
    <property type="molecule type" value="Genomic_DNA"/>
</dbReference>
<sequence>MQAATQGSRRSSSATDERRDTAKVMDARQPASGDVSIIALACDSDGPATRRGCVGCRPNSREGVGEPNAMHIECARWDKLIKEGMVPKEFLEDYRRAKYGYAGLITLEKSDLQLYEGGRVSAVNKSGAVNPQLMKPKFH</sequence>
<comment type="caution">
    <text evidence="2">The sequence shown here is derived from an EMBL/GenBank/DDBJ whole genome shotgun (WGS) entry which is preliminary data.</text>
</comment>
<organism evidence="2 3">
    <name type="scientific">Stephania cephalantha</name>
    <dbReference type="NCBI Taxonomy" id="152367"/>
    <lineage>
        <taxon>Eukaryota</taxon>
        <taxon>Viridiplantae</taxon>
        <taxon>Streptophyta</taxon>
        <taxon>Embryophyta</taxon>
        <taxon>Tracheophyta</taxon>
        <taxon>Spermatophyta</taxon>
        <taxon>Magnoliopsida</taxon>
        <taxon>Ranunculales</taxon>
        <taxon>Menispermaceae</taxon>
        <taxon>Menispermoideae</taxon>
        <taxon>Cissampelideae</taxon>
        <taxon>Stephania</taxon>
    </lineage>
</organism>
<feature type="compositionally biased region" description="Polar residues" evidence="1">
    <location>
        <begin position="1"/>
        <end position="14"/>
    </location>
</feature>
<evidence type="ECO:0000256" key="1">
    <source>
        <dbReference type="SAM" id="MobiDB-lite"/>
    </source>
</evidence>